<sequence>MISLTKVEIESSRIYRDGDRARENAMLGLYIAVARLQESIGPDQRFTATSALTGEASQGHITGVWLEDATDAYTWLISGNTLEAPLALAPSDLSAPDTAANTDEIFLVDYGSVATAAERIKLPKQALSADEPSGHYAYWVGDEGVKVSMAINDETDLLDYDNTRQEDMLSNPPGDGHNWADVEYREELRQMAPSFPNFWKTLGLDFANLVGSQKLDLLSSLSMSALLSGSLDTDAWKEHFHALTPLSRAVLIDHTAEDGALRRDLSDSPQTEGSARRFNRTRPIELDSGGQGYSFHVYDAAAYSDVFPHFSIGPVMTEFLVRFNCYRDEQGKLTIKQELQIELWNPYAVPIRASHKLFVNLDDMPDFEVIVNGDTYVVQADDYFKDPYGDERGRGPHIPIGTEWAAGEIKWFKGSGRKKSSLVLSSDAAARSEYVLDANGNEIDVPDPELGEVSITVRLPEISEAKGNRFKVRLWTYDTIAEYSPQIEYISAEVTNDTPTLSSSGWLFGYAFEMDDEMERWIDGSLENSADPRLMDMSEVDYADADFEYWSDEPADNLGSINLSGADSFNTQQHYALYDLPTQEPVSVGALTHMIGTGPQMLGNSWGSEANEYFDKYFFSSLPRWHEWTLDSLPILPNRYMEYFLSGQDEIEIGEAYASAGLDVDIMFDVYHAAKYMMLRGAFNINSVSRGAWRAMLSGINIKEWTPEDGSGPRELKHAFFRHSMHGQAADTLPDESVATNNAFSRSGVSLTSDQVDALADAVVDGLLLRGYPFDNLSEFVNSGIIEDAIELVAINEGAENLGLIKHSPAYLTQADVMKTIAPMITPRSDTFRVRAYGDVTHPVTGEVVSAAWCEALVQRTPALTEPVTGEMDLAIDPYSIDTEKYPLGRRLKILSVRFLSPDEV</sequence>
<gene>
    <name evidence="2" type="ORF">QEH52_15325</name>
</gene>
<organism evidence="2 3">
    <name type="scientific">Thalassobacterium maritimum</name>
    <dbReference type="NCBI Taxonomy" id="3041265"/>
    <lineage>
        <taxon>Bacteria</taxon>
        <taxon>Pseudomonadati</taxon>
        <taxon>Verrucomicrobiota</taxon>
        <taxon>Opitutia</taxon>
        <taxon>Puniceicoccales</taxon>
        <taxon>Coraliomargaritaceae</taxon>
        <taxon>Thalassobacterium</taxon>
    </lineage>
</organism>
<name>A0ABU1AXK7_9BACT</name>
<comment type="caution">
    <text evidence="2">The sequence shown here is derived from an EMBL/GenBank/DDBJ whole genome shotgun (WGS) entry which is preliminary data.</text>
</comment>
<dbReference type="Proteomes" id="UP001225316">
    <property type="component" value="Unassembled WGS sequence"/>
</dbReference>
<evidence type="ECO:0000313" key="2">
    <source>
        <dbReference type="EMBL" id="MDQ8208898.1"/>
    </source>
</evidence>
<protein>
    <recommendedName>
        <fullName evidence="4">Tip attachment protein J domain-containing protein</fullName>
    </recommendedName>
</protein>
<evidence type="ECO:0000256" key="1">
    <source>
        <dbReference type="SAM" id="MobiDB-lite"/>
    </source>
</evidence>
<evidence type="ECO:0000313" key="3">
    <source>
        <dbReference type="Proteomes" id="UP001225316"/>
    </source>
</evidence>
<dbReference type="EMBL" id="JARXHW010000044">
    <property type="protein sequence ID" value="MDQ8208898.1"/>
    <property type="molecule type" value="Genomic_DNA"/>
</dbReference>
<proteinExistence type="predicted"/>
<evidence type="ECO:0008006" key="4">
    <source>
        <dbReference type="Google" id="ProtNLM"/>
    </source>
</evidence>
<keyword evidence="3" id="KW-1185">Reference proteome</keyword>
<dbReference type="RefSeq" id="WP_308951625.1">
    <property type="nucleotide sequence ID" value="NZ_JARXHW010000044.1"/>
</dbReference>
<accession>A0ABU1AXK7</accession>
<reference evidence="2 3" key="1">
    <citation type="submission" date="2023-04" db="EMBL/GenBank/DDBJ databases">
        <title>A novel bacteria isolated from coastal sediment.</title>
        <authorList>
            <person name="Liu X.-J."/>
            <person name="Du Z.-J."/>
        </authorList>
    </citation>
    <scope>NUCLEOTIDE SEQUENCE [LARGE SCALE GENOMIC DNA]</scope>
    <source>
        <strain evidence="2 3">SDUM461003</strain>
    </source>
</reference>
<feature type="region of interest" description="Disordered" evidence="1">
    <location>
        <begin position="262"/>
        <end position="281"/>
    </location>
</feature>